<dbReference type="EMBL" id="CACRXK020001166">
    <property type="protein sequence ID" value="CAB3987392.1"/>
    <property type="molecule type" value="Genomic_DNA"/>
</dbReference>
<dbReference type="InterPro" id="IPR000315">
    <property type="entry name" value="Znf_B-box"/>
</dbReference>
<keyword evidence="1" id="KW-0479">Metal-binding</keyword>
<dbReference type="InterPro" id="IPR017907">
    <property type="entry name" value="Znf_RING_CS"/>
</dbReference>
<evidence type="ECO:0000313" key="6">
    <source>
        <dbReference type="Proteomes" id="UP001152795"/>
    </source>
</evidence>
<comment type="caution">
    <text evidence="5">The sequence shown here is derived from an EMBL/GenBank/DDBJ whole genome shotgun (WGS) entry which is preliminary data.</text>
</comment>
<dbReference type="OrthoDB" id="264520at2759"/>
<evidence type="ECO:0000256" key="4">
    <source>
        <dbReference type="SAM" id="MobiDB-lite"/>
    </source>
</evidence>
<feature type="region of interest" description="Disordered" evidence="4">
    <location>
        <begin position="572"/>
        <end position="598"/>
    </location>
</feature>
<dbReference type="Pfam" id="PF13445">
    <property type="entry name" value="zf-RING_UBOX"/>
    <property type="match status" value="1"/>
</dbReference>
<dbReference type="SMART" id="SM00336">
    <property type="entry name" value="BBOX"/>
    <property type="match status" value="2"/>
</dbReference>
<dbReference type="PROSITE" id="PS50119">
    <property type="entry name" value="ZF_BBOX"/>
    <property type="match status" value="2"/>
</dbReference>
<dbReference type="SUPFAM" id="SSF57850">
    <property type="entry name" value="RING/U-box"/>
    <property type="match status" value="1"/>
</dbReference>
<dbReference type="Pfam" id="PF00643">
    <property type="entry name" value="zf-B_box"/>
    <property type="match status" value="1"/>
</dbReference>
<proteinExistence type="predicted"/>
<keyword evidence="3" id="KW-0862">Zinc</keyword>
<dbReference type="InterPro" id="IPR047153">
    <property type="entry name" value="TRIM45/56/19-like"/>
</dbReference>
<accession>A0A6S7GDJ8</accession>
<keyword evidence="2" id="KW-0863">Zinc-finger</keyword>
<keyword evidence="6" id="KW-1185">Reference proteome</keyword>
<evidence type="ECO:0000256" key="3">
    <source>
        <dbReference type="ARBA" id="ARBA00022833"/>
    </source>
</evidence>
<dbReference type="Proteomes" id="UP001152795">
    <property type="component" value="Unassembled WGS sequence"/>
</dbReference>
<sequence length="598" mass="68266">MHAIKKQTFNILGKISCMQCNCNSVSFVSTSLQHKENQETKVNITKVQSTMATVSDTAPVKAVKQWEMLLECSICTETLTQPRTLSCFHSFCKHCLGNFVAAHRKKAAKAKAKAPEVFECPVCRTEFHVKEGESVDKMPSNHFINNMLELLTLQQQAEDVKCQSCRAKNPAMSRCISCENYLCEKCMEVHKTWLPFEHHIVLTLEELAKPENRAKARAKPRCEKHDKVLKFYCETCKALVCRYCVDVSHARLEHLWFPLADVVVQYKEALKTSSAIFEQQMNEAVQSNLKIEHAIGTLKNNTTKAKAAIMYQQEEILNAFTKKLEEETVVLLDQADMTYNEANEPLLKQQADVKAFLEKTKSSLDFAENIITNGSDEEIISLKYEVEEKAGNIEKERPELMNPVHNDAIEYQAKPTEDVLENVKWNNIGKIARTRKFEEHDILATKERADQILLPLMPSRAFNNKLHEHLQNEFGDNIEMATDAMRRHSSFEKHVIVPGGNSERGADHELYDDDDGDHSIYDHNVRYPPNRNLDENKEFLDLQPKSQGCQNEHHDYSPNSGFPSLRPVSYLDHELYGDGDGDHAVSPPPMSESNYTYI</sequence>
<protein>
    <submittedName>
        <fullName evidence="5">Partial</fullName>
    </submittedName>
</protein>
<evidence type="ECO:0000256" key="1">
    <source>
        <dbReference type="ARBA" id="ARBA00022723"/>
    </source>
</evidence>
<dbReference type="Gene3D" id="3.30.160.60">
    <property type="entry name" value="Classic Zinc Finger"/>
    <property type="match status" value="1"/>
</dbReference>
<organism evidence="5 6">
    <name type="scientific">Paramuricea clavata</name>
    <name type="common">Red gorgonian</name>
    <name type="synonym">Violescent sea-whip</name>
    <dbReference type="NCBI Taxonomy" id="317549"/>
    <lineage>
        <taxon>Eukaryota</taxon>
        <taxon>Metazoa</taxon>
        <taxon>Cnidaria</taxon>
        <taxon>Anthozoa</taxon>
        <taxon>Octocorallia</taxon>
        <taxon>Malacalcyonacea</taxon>
        <taxon>Plexauridae</taxon>
        <taxon>Paramuricea</taxon>
    </lineage>
</organism>
<dbReference type="InterPro" id="IPR013083">
    <property type="entry name" value="Znf_RING/FYVE/PHD"/>
</dbReference>
<feature type="region of interest" description="Disordered" evidence="4">
    <location>
        <begin position="545"/>
        <end position="564"/>
    </location>
</feature>
<dbReference type="InterPro" id="IPR027370">
    <property type="entry name" value="Znf-RING_euk"/>
</dbReference>
<dbReference type="InterPro" id="IPR001841">
    <property type="entry name" value="Znf_RING"/>
</dbReference>
<reference evidence="5" key="1">
    <citation type="submission" date="2020-04" db="EMBL/GenBank/DDBJ databases">
        <authorList>
            <person name="Alioto T."/>
            <person name="Alioto T."/>
            <person name="Gomez Garrido J."/>
        </authorList>
    </citation>
    <scope>NUCLEOTIDE SEQUENCE</scope>
    <source>
        <strain evidence="5">A484AB</strain>
    </source>
</reference>
<dbReference type="AlphaFoldDB" id="A0A6S7GDJ8"/>
<dbReference type="SMART" id="SM00184">
    <property type="entry name" value="RING"/>
    <property type="match status" value="1"/>
</dbReference>
<dbReference type="PROSITE" id="PS50089">
    <property type="entry name" value="ZF_RING_2"/>
    <property type="match status" value="1"/>
</dbReference>
<dbReference type="PANTHER" id="PTHR25462:SF296">
    <property type="entry name" value="MEIOTIC P26, ISOFORM F"/>
    <property type="match status" value="1"/>
</dbReference>
<feature type="compositionally biased region" description="Basic and acidic residues" evidence="4">
    <location>
        <begin position="572"/>
        <end position="583"/>
    </location>
</feature>
<evidence type="ECO:0000313" key="5">
    <source>
        <dbReference type="EMBL" id="CAB3987392.1"/>
    </source>
</evidence>
<dbReference type="GO" id="GO:0008270">
    <property type="term" value="F:zinc ion binding"/>
    <property type="evidence" value="ECO:0007669"/>
    <property type="project" value="UniProtKB-KW"/>
</dbReference>
<dbReference type="SUPFAM" id="SSF57845">
    <property type="entry name" value="B-box zinc-binding domain"/>
    <property type="match status" value="1"/>
</dbReference>
<dbReference type="PANTHER" id="PTHR25462">
    <property type="entry name" value="BONUS, ISOFORM C-RELATED"/>
    <property type="match status" value="1"/>
</dbReference>
<dbReference type="Gene3D" id="3.30.40.10">
    <property type="entry name" value="Zinc/RING finger domain, C3HC4 (zinc finger)"/>
    <property type="match status" value="1"/>
</dbReference>
<dbReference type="PROSITE" id="PS00518">
    <property type="entry name" value="ZF_RING_1"/>
    <property type="match status" value="1"/>
</dbReference>
<name>A0A6S7GDJ8_PARCT</name>
<gene>
    <name evidence="5" type="ORF">PACLA_8A025974</name>
</gene>
<evidence type="ECO:0000256" key="2">
    <source>
        <dbReference type="ARBA" id="ARBA00022771"/>
    </source>
</evidence>